<protein>
    <submittedName>
        <fullName evidence="4">TetR/AcrR family transcriptional regulator</fullName>
    </submittedName>
</protein>
<evidence type="ECO:0000256" key="2">
    <source>
        <dbReference type="PROSITE-ProRule" id="PRU00335"/>
    </source>
</evidence>
<dbReference type="SUPFAM" id="SSF46689">
    <property type="entry name" value="Homeodomain-like"/>
    <property type="match status" value="1"/>
</dbReference>
<dbReference type="PANTHER" id="PTHR30055:SF219">
    <property type="entry name" value="TRANSCRIPTIONAL REGULATORY PROTEIN"/>
    <property type="match status" value="1"/>
</dbReference>
<name>A0ABN0SL40_9MICO</name>
<sequence length="177" mass="19036">MNHGTPDATKSRLLTAARTCLLDKGYADTTVRDLIGESGTNLASINYHFGSKEALLNQALYDLNGEWGELLFGAVAAPDLSAAERWQRVIDSIDDNRAMWFVNFEAISMAQHNDTIRAGLAERGEAARNVLAHAFGGDDEGSGSRHYAMLIGVAAQWLLDPESAPSATEITSAAPED</sequence>
<evidence type="ECO:0000259" key="3">
    <source>
        <dbReference type="PROSITE" id="PS50977"/>
    </source>
</evidence>
<dbReference type="PROSITE" id="PS50977">
    <property type="entry name" value="HTH_TETR_2"/>
    <property type="match status" value="1"/>
</dbReference>
<proteinExistence type="predicted"/>
<comment type="caution">
    <text evidence="4">The sequence shown here is derived from an EMBL/GenBank/DDBJ whole genome shotgun (WGS) entry which is preliminary data.</text>
</comment>
<keyword evidence="1 2" id="KW-0238">DNA-binding</keyword>
<organism evidence="4 5">
    <name type="scientific">Brevibacterium metallidurans</name>
    <dbReference type="NCBI Taxonomy" id="1482676"/>
    <lineage>
        <taxon>Bacteria</taxon>
        <taxon>Bacillati</taxon>
        <taxon>Actinomycetota</taxon>
        <taxon>Actinomycetes</taxon>
        <taxon>Micrococcales</taxon>
        <taxon>Brevibacteriaceae</taxon>
        <taxon>Brevibacterium</taxon>
    </lineage>
</organism>
<dbReference type="InterPro" id="IPR001647">
    <property type="entry name" value="HTH_TetR"/>
</dbReference>
<dbReference type="RefSeq" id="WP_339391785.1">
    <property type="nucleotide sequence ID" value="NZ_BAAAAF010000002.1"/>
</dbReference>
<dbReference type="Pfam" id="PF00440">
    <property type="entry name" value="TetR_N"/>
    <property type="match status" value="1"/>
</dbReference>
<keyword evidence="5" id="KW-1185">Reference proteome</keyword>
<dbReference type="EMBL" id="BAAAAF010000002">
    <property type="protein sequence ID" value="GAA0034819.1"/>
    <property type="molecule type" value="Genomic_DNA"/>
</dbReference>
<dbReference type="InterPro" id="IPR050109">
    <property type="entry name" value="HTH-type_TetR-like_transc_reg"/>
</dbReference>
<evidence type="ECO:0000313" key="4">
    <source>
        <dbReference type="EMBL" id="GAA0034819.1"/>
    </source>
</evidence>
<accession>A0ABN0SL40</accession>
<dbReference type="Gene3D" id="1.10.357.10">
    <property type="entry name" value="Tetracycline Repressor, domain 2"/>
    <property type="match status" value="1"/>
</dbReference>
<dbReference type="Proteomes" id="UP001498238">
    <property type="component" value="Unassembled WGS sequence"/>
</dbReference>
<evidence type="ECO:0000256" key="1">
    <source>
        <dbReference type="ARBA" id="ARBA00023125"/>
    </source>
</evidence>
<gene>
    <name evidence="4" type="ORF">NCCP602_07800</name>
</gene>
<reference evidence="4 5" key="1">
    <citation type="submission" date="2024-01" db="EMBL/GenBank/DDBJ databases">
        <title>Characterization of antibiotic resistant novel bacterial strains and their environmental applications.</title>
        <authorList>
            <person name="Manzoor S."/>
            <person name="Abbas S."/>
            <person name="Arshad M."/>
            <person name="Ahmed I."/>
        </authorList>
    </citation>
    <scope>NUCLEOTIDE SEQUENCE [LARGE SCALE GENOMIC DNA]</scope>
    <source>
        <strain evidence="4 5">NCCP-602</strain>
    </source>
</reference>
<dbReference type="InterPro" id="IPR009057">
    <property type="entry name" value="Homeodomain-like_sf"/>
</dbReference>
<feature type="domain" description="HTH tetR-type" evidence="3">
    <location>
        <begin position="7"/>
        <end position="67"/>
    </location>
</feature>
<feature type="DNA-binding region" description="H-T-H motif" evidence="2">
    <location>
        <begin position="30"/>
        <end position="49"/>
    </location>
</feature>
<evidence type="ECO:0000313" key="5">
    <source>
        <dbReference type="Proteomes" id="UP001498238"/>
    </source>
</evidence>
<dbReference type="PANTHER" id="PTHR30055">
    <property type="entry name" value="HTH-TYPE TRANSCRIPTIONAL REGULATOR RUTR"/>
    <property type="match status" value="1"/>
</dbReference>
<dbReference type="PRINTS" id="PR00455">
    <property type="entry name" value="HTHTETR"/>
</dbReference>